<evidence type="ECO:0008006" key="10">
    <source>
        <dbReference type="Google" id="ProtNLM"/>
    </source>
</evidence>
<gene>
    <name evidence="8" type="ORF">S40285_06659</name>
</gene>
<dbReference type="InParanoid" id="A0A084QX90"/>
<dbReference type="Proteomes" id="UP000028524">
    <property type="component" value="Unassembled WGS sequence"/>
</dbReference>
<dbReference type="AlphaFoldDB" id="A0A084QX90"/>
<proteinExistence type="inferred from homology"/>
<dbReference type="InterPro" id="IPR051209">
    <property type="entry name" value="FAD-bind_Monooxygenase_sf"/>
</dbReference>
<name>A0A084QX90_STAC4</name>
<sequence length="795" mass="87909">SSSGIGRATALECARHGARLVLHHVGDAQSRHDLQSLEAQISEMNGKATAAGVAADVRDPTAGQLIVEKAVSSYGQIDSIVHNAGICQFIDFAAVTPQQRDRHMAINFSGPYSITQAVVEQMKRQGRGGSVVSIASITATMGSSQLTHYSATKAALLGMTVSSAVALGKFGIRFNAVSPGTTETSMNKEDLSGPKRAEMERRVPLGRLGVPQDIANAVVFFSSDLSQYVSGQNLIVDGAASVNYQYATVETSSFSNIAMAPPEPRLIVIGAGTAGIALASRLRFQLGYKNFIIYERENDIGGTWYLNTYPGVGCDVDSHLYSFSFNPNPNWSKRFADQAEILEYLHDTADKFGARQHVQLRTEVVSAKWIVPRRVWQVVLRDMSTGLEFTQEAEMLISCVGTISIPKECDIPGHEAYKGAIFHSARWNHKFDLKGKRVAVVGNGCSGAQLMPHVANVAAQVVQFQRSPQWINERPNPIFSEFRKWCFRNIPLYGKLYRFHVWSSTDALHNLYVTGTDSLEQKRQVAQAEAEQYMRAVAPKKYLEILLPKFPLGCKRRVFDPGYLACLHKPNVELTTERITNFTETGLETSRGKADFDAVVLSTGFKIQEFLSPIEITGGNGKTLNEHWKETRGAQAYRATFVHGFPNFGIVFGPNAFPAHNSVIFTNETQVEYIVKTLIAPMLNRSFEVLEVKQAAENYDSNNVQEKLKTMVWSGGCANWNLNAAGRNTTNYHDPTWKFWWSLYWPVWEDFELTGGTGRLPWAPWTKAVAWTAAGASAAVGWYLFGLPFRSIASL</sequence>
<dbReference type="SUPFAM" id="SSF51735">
    <property type="entry name" value="NAD(P)-binding Rossmann-fold domains"/>
    <property type="match status" value="1"/>
</dbReference>
<keyword evidence="4" id="KW-0274">FAD</keyword>
<keyword evidence="5" id="KW-0521">NADP</keyword>
<protein>
    <recommendedName>
        <fullName evidence="10">FAD/NAD(P)-binding domain-containing protein</fullName>
    </recommendedName>
</protein>
<keyword evidence="7" id="KW-0684">Rhamnose metabolism</keyword>
<evidence type="ECO:0000256" key="2">
    <source>
        <dbReference type="ARBA" id="ARBA00010139"/>
    </source>
</evidence>
<reference evidence="8 9" key="1">
    <citation type="journal article" date="2014" name="BMC Genomics">
        <title>Comparative genome sequencing reveals chemotype-specific gene clusters in the toxigenic black mold Stachybotrys.</title>
        <authorList>
            <person name="Semeiks J."/>
            <person name="Borek D."/>
            <person name="Otwinowski Z."/>
            <person name="Grishin N.V."/>
        </authorList>
    </citation>
    <scope>NUCLEOTIDE SEQUENCE [LARGE SCALE GENOMIC DNA]</scope>
    <source>
        <strain evidence="8 9">IBT 40285</strain>
    </source>
</reference>
<dbReference type="Pfam" id="PF00743">
    <property type="entry name" value="FMO-like"/>
    <property type="match status" value="1"/>
</dbReference>
<evidence type="ECO:0000256" key="6">
    <source>
        <dbReference type="ARBA" id="ARBA00023002"/>
    </source>
</evidence>
<dbReference type="OMA" id="FIIYERE"/>
<keyword evidence="3" id="KW-0285">Flavoprotein</keyword>
<evidence type="ECO:0000256" key="3">
    <source>
        <dbReference type="ARBA" id="ARBA00022630"/>
    </source>
</evidence>
<comment type="similarity">
    <text evidence="1">Belongs to the short-chain dehydrogenases/reductases (SDR) family.</text>
</comment>
<dbReference type="PANTHER" id="PTHR42877">
    <property type="entry name" value="L-ORNITHINE N(5)-MONOOXYGENASE-RELATED"/>
    <property type="match status" value="1"/>
</dbReference>
<dbReference type="PRINTS" id="PR00081">
    <property type="entry name" value="GDHRDH"/>
</dbReference>
<dbReference type="OrthoDB" id="74360at2759"/>
<dbReference type="PRINTS" id="PR00080">
    <property type="entry name" value="SDRFAMILY"/>
</dbReference>
<dbReference type="InterPro" id="IPR036291">
    <property type="entry name" value="NAD(P)-bd_dom_sf"/>
</dbReference>
<keyword evidence="9" id="KW-1185">Reference proteome</keyword>
<evidence type="ECO:0000256" key="5">
    <source>
        <dbReference type="ARBA" id="ARBA00022857"/>
    </source>
</evidence>
<dbReference type="Gene3D" id="3.50.50.60">
    <property type="entry name" value="FAD/NAD(P)-binding domain"/>
    <property type="match status" value="3"/>
</dbReference>
<comment type="similarity">
    <text evidence="2">Belongs to the FAD-binding monooxygenase family.</text>
</comment>
<accession>A0A084QX90</accession>
<evidence type="ECO:0000313" key="9">
    <source>
        <dbReference type="Proteomes" id="UP000028524"/>
    </source>
</evidence>
<dbReference type="InterPro" id="IPR002347">
    <property type="entry name" value="SDR_fam"/>
</dbReference>
<dbReference type="HOGENOM" id="CLU_353597_0_0_1"/>
<keyword evidence="6" id="KW-0560">Oxidoreductase</keyword>
<evidence type="ECO:0000256" key="1">
    <source>
        <dbReference type="ARBA" id="ARBA00006484"/>
    </source>
</evidence>
<dbReference type="FunFam" id="3.40.50.720:FF:000417">
    <property type="entry name" value="Glucose 1-dehydrogenase, putative"/>
    <property type="match status" value="1"/>
</dbReference>
<dbReference type="STRING" id="1283841.A0A084QX90"/>
<dbReference type="GO" id="GO:0019301">
    <property type="term" value="P:rhamnose catabolic process"/>
    <property type="evidence" value="ECO:0007669"/>
    <property type="project" value="UniProtKB-ARBA"/>
</dbReference>
<dbReference type="EMBL" id="KL659800">
    <property type="protein sequence ID" value="KFA68575.1"/>
    <property type="molecule type" value="Genomic_DNA"/>
</dbReference>
<dbReference type="GO" id="GO:0050660">
    <property type="term" value="F:flavin adenine dinucleotide binding"/>
    <property type="evidence" value="ECO:0007669"/>
    <property type="project" value="InterPro"/>
</dbReference>
<evidence type="ECO:0000256" key="4">
    <source>
        <dbReference type="ARBA" id="ARBA00022827"/>
    </source>
</evidence>
<evidence type="ECO:0000313" key="8">
    <source>
        <dbReference type="EMBL" id="KFA68575.1"/>
    </source>
</evidence>
<dbReference type="Gene3D" id="3.40.50.720">
    <property type="entry name" value="NAD(P)-binding Rossmann-like Domain"/>
    <property type="match status" value="1"/>
</dbReference>
<feature type="non-terminal residue" evidence="8">
    <location>
        <position position="1"/>
    </location>
</feature>
<evidence type="ECO:0000256" key="7">
    <source>
        <dbReference type="ARBA" id="ARBA00023308"/>
    </source>
</evidence>
<dbReference type="CDD" id="cd05233">
    <property type="entry name" value="SDR_c"/>
    <property type="match status" value="1"/>
</dbReference>
<dbReference type="InterPro" id="IPR036188">
    <property type="entry name" value="FAD/NAD-bd_sf"/>
</dbReference>
<dbReference type="SUPFAM" id="SSF51905">
    <property type="entry name" value="FAD/NAD(P)-binding domain"/>
    <property type="match status" value="2"/>
</dbReference>
<dbReference type="Pfam" id="PF13561">
    <property type="entry name" value="adh_short_C2"/>
    <property type="match status" value="1"/>
</dbReference>
<organism evidence="8 9">
    <name type="scientific">Stachybotrys chlorohalonatus (strain IBT 40285)</name>
    <dbReference type="NCBI Taxonomy" id="1283841"/>
    <lineage>
        <taxon>Eukaryota</taxon>
        <taxon>Fungi</taxon>
        <taxon>Dikarya</taxon>
        <taxon>Ascomycota</taxon>
        <taxon>Pezizomycotina</taxon>
        <taxon>Sordariomycetes</taxon>
        <taxon>Hypocreomycetidae</taxon>
        <taxon>Hypocreales</taxon>
        <taxon>Stachybotryaceae</taxon>
        <taxon>Stachybotrys</taxon>
    </lineage>
</organism>
<dbReference type="InterPro" id="IPR020946">
    <property type="entry name" value="Flavin_mOase-like"/>
</dbReference>
<dbReference type="GO" id="GO:0004499">
    <property type="term" value="F:N,N-dimethylaniline monooxygenase activity"/>
    <property type="evidence" value="ECO:0007669"/>
    <property type="project" value="InterPro"/>
</dbReference>
<dbReference type="PANTHER" id="PTHR42877:SF4">
    <property type="entry name" value="FAD_NAD(P)-BINDING DOMAIN-CONTAINING PROTEIN-RELATED"/>
    <property type="match status" value="1"/>
</dbReference>
<dbReference type="GO" id="GO:0050661">
    <property type="term" value="F:NADP binding"/>
    <property type="evidence" value="ECO:0007669"/>
    <property type="project" value="InterPro"/>
</dbReference>